<proteinExistence type="predicted"/>
<name>A0A699ZVU7_HAELA</name>
<protein>
    <submittedName>
        <fullName evidence="1">Uncharacterized protein</fullName>
    </submittedName>
</protein>
<feature type="non-terminal residue" evidence="1">
    <location>
        <position position="34"/>
    </location>
</feature>
<comment type="caution">
    <text evidence="1">The sequence shown here is derived from an EMBL/GenBank/DDBJ whole genome shotgun (WGS) entry which is preliminary data.</text>
</comment>
<dbReference type="EMBL" id="BLLF01003177">
    <property type="protein sequence ID" value="GFH26601.1"/>
    <property type="molecule type" value="Genomic_DNA"/>
</dbReference>
<gene>
    <name evidence="1" type="ORF">HaLaN_24775</name>
</gene>
<evidence type="ECO:0000313" key="1">
    <source>
        <dbReference type="EMBL" id="GFH26601.1"/>
    </source>
</evidence>
<evidence type="ECO:0000313" key="2">
    <source>
        <dbReference type="Proteomes" id="UP000485058"/>
    </source>
</evidence>
<accession>A0A699ZVU7</accession>
<dbReference type="AlphaFoldDB" id="A0A699ZVU7"/>
<keyword evidence="2" id="KW-1185">Reference proteome</keyword>
<organism evidence="1 2">
    <name type="scientific">Haematococcus lacustris</name>
    <name type="common">Green alga</name>
    <name type="synonym">Haematococcus pluvialis</name>
    <dbReference type="NCBI Taxonomy" id="44745"/>
    <lineage>
        <taxon>Eukaryota</taxon>
        <taxon>Viridiplantae</taxon>
        <taxon>Chlorophyta</taxon>
        <taxon>core chlorophytes</taxon>
        <taxon>Chlorophyceae</taxon>
        <taxon>CS clade</taxon>
        <taxon>Chlamydomonadales</taxon>
        <taxon>Haematococcaceae</taxon>
        <taxon>Haematococcus</taxon>
    </lineage>
</organism>
<sequence length="34" mass="3692">MTSYQGRPGCSSGARRWTRSACSARLRLTLSSST</sequence>
<reference evidence="1 2" key="1">
    <citation type="submission" date="2020-02" db="EMBL/GenBank/DDBJ databases">
        <title>Draft genome sequence of Haematococcus lacustris strain NIES-144.</title>
        <authorList>
            <person name="Morimoto D."/>
            <person name="Nakagawa S."/>
            <person name="Yoshida T."/>
            <person name="Sawayama S."/>
        </authorList>
    </citation>
    <scope>NUCLEOTIDE SEQUENCE [LARGE SCALE GENOMIC DNA]</scope>
    <source>
        <strain evidence="1 2">NIES-144</strain>
    </source>
</reference>
<feature type="non-terminal residue" evidence="1">
    <location>
        <position position="1"/>
    </location>
</feature>
<dbReference type="Proteomes" id="UP000485058">
    <property type="component" value="Unassembled WGS sequence"/>
</dbReference>